<evidence type="ECO:0000313" key="9">
    <source>
        <dbReference type="EMBL" id="CUV11585.1"/>
    </source>
</evidence>
<dbReference type="GO" id="GO:0009246">
    <property type="term" value="P:enterobacterial common antigen biosynthetic process"/>
    <property type="evidence" value="ECO:0007669"/>
    <property type="project" value="TreeGrafter"/>
</dbReference>
<keyword evidence="5 7" id="KW-1133">Transmembrane helix</keyword>
<feature type="transmembrane region" description="Helical" evidence="7">
    <location>
        <begin position="81"/>
        <end position="97"/>
    </location>
</feature>
<dbReference type="GO" id="GO:0016413">
    <property type="term" value="F:O-acetyltransferase activity"/>
    <property type="evidence" value="ECO:0007669"/>
    <property type="project" value="TreeGrafter"/>
</dbReference>
<feature type="transmembrane region" description="Helical" evidence="7">
    <location>
        <begin position="122"/>
        <end position="140"/>
    </location>
</feature>
<dbReference type="PANTHER" id="PTHR40074:SF2">
    <property type="entry name" value="O-ACETYLTRANSFERASE WECH"/>
    <property type="match status" value="1"/>
</dbReference>
<evidence type="ECO:0000256" key="3">
    <source>
        <dbReference type="ARBA" id="ARBA00022475"/>
    </source>
</evidence>
<protein>
    <submittedName>
        <fullName evidence="10">Acyltransferase</fullName>
    </submittedName>
    <submittedName>
        <fullName evidence="9">Putative transmembrane protein</fullName>
    </submittedName>
</protein>
<sequence>MAWLDAARVISIFAVVFLHISASVVTEADFGSLTWWHGNIYDSLVRWCVPVFVMISGALLLDESRVENAAAFYRRRVKRIVLPLMFWTIAFLFWNAIKARFSGAEFGLVEAVKSVARGKPHYHMWFLFMIVGLYLFTPLIRTLVRHSKRSELWFFVAVMFFFSALDELYGAFSDDDGEVFLFWFLPYVPYFICGHLIATSKRDGGKLVSLMVFAASVFLTAVGCYFLAHRQGLDRGLYFYGYLSISVIPMSIALMWLLKSLSFSEPVAERLGVVSALTLGIYLIHPVFLESVRFFYFKAKDYYPLLSVPVLSVLIFAGSLMVAFVLRKVPYLKRVI</sequence>
<feature type="transmembrane region" description="Helical" evidence="7">
    <location>
        <begin position="210"/>
        <end position="228"/>
    </location>
</feature>
<proteinExistence type="inferred from homology"/>
<comment type="subcellular location">
    <subcellularLocation>
        <location evidence="1">Cell membrane</location>
        <topology evidence="1">Multi-pass membrane protein</topology>
    </subcellularLocation>
</comment>
<evidence type="ECO:0000256" key="6">
    <source>
        <dbReference type="ARBA" id="ARBA00023136"/>
    </source>
</evidence>
<reference evidence="9" key="1">
    <citation type="submission" date="2015-10" db="EMBL/GenBank/DDBJ databases">
        <authorList>
            <person name="Gilbert D.G."/>
        </authorList>
    </citation>
    <scope>NUCLEOTIDE SEQUENCE</scope>
    <source>
        <strain evidence="9">Phyl III-seqv23</strain>
    </source>
</reference>
<evidence type="ECO:0000256" key="4">
    <source>
        <dbReference type="ARBA" id="ARBA00022692"/>
    </source>
</evidence>
<evidence type="ECO:0000313" key="10">
    <source>
        <dbReference type="EMBL" id="QCX50061.1"/>
    </source>
</evidence>
<dbReference type="EMBL" id="LN899819">
    <property type="protein sequence ID" value="CUV11585.1"/>
    <property type="molecule type" value="Genomic_DNA"/>
</dbReference>
<dbReference type="PATRIC" id="fig|305.106.peg.4798"/>
<evidence type="ECO:0000313" key="11">
    <source>
        <dbReference type="Proteomes" id="UP000310553"/>
    </source>
</evidence>
<keyword evidence="3" id="KW-1003">Cell membrane</keyword>
<evidence type="ECO:0000256" key="1">
    <source>
        <dbReference type="ARBA" id="ARBA00004651"/>
    </source>
</evidence>
<reference evidence="10 11" key="2">
    <citation type="submission" date="2019-04" db="EMBL/GenBank/DDBJ databases">
        <title>Complete Genome of UW386 and Higher Quality Genome of UW700.</title>
        <authorList>
            <person name="Jacobs J."/>
            <person name="Perez A."/>
            <person name="Steidl O."/>
            <person name="Allen C."/>
        </authorList>
    </citation>
    <scope>NUCLEOTIDE SEQUENCE [LARGE SCALE GENOMIC DNA]</scope>
    <source>
        <strain evidence="10 11">UW386</strain>
    </source>
</reference>
<feature type="transmembrane region" description="Helical" evidence="7">
    <location>
        <begin position="308"/>
        <end position="326"/>
    </location>
</feature>
<accession>A0A0S4TPC2</accession>
<organism evidence="9">
    <name type="scientific">Ralstonia solanacearum</name>
    <name type="common">Pseudomonas solanacearum</name>
    <dbReference type="NCBI Taxonomy" id="305"/>
    <lineage>
        <taxon>Bacteria</taxon>
        <taxon>Pseudomonadati</taxon>
        <taxon>Pseudomonadota</taxon>
        <taxon>Betaproteobacteria</taxon>
        <taxon>Burkholderiales</taxon>
        <taxon>Burkholderiaceae</taxon>
        <taxon>Ralstonia</taxon>
        <taxon>Ralstonia solanacearum species complex</taxon>
    </lineage>
</organism>
<keyword evidence="10" id="KW-0012">Acyltransferase</keyword>
<dbReference type="AlphaFoldDB" id="A0A0S4TPC2"/>
<evidence type="ECO:0000256" key="7">
    <source>
        <dbReference type="SAM" id="Phobius"/>
    </source>
</evidence>
<feature type="transmembrane region" description="Helical" evidence="7">
    <location>
        <begin position="270"/>
        <end position="288"/>
    </location>
</feature>
<feature type="transmembrane region" description="Helical" evidence="7">
    <location>
        <begin position="152"/>
        <end position="173"/>
    </location>
</feature>
<name>A0A0S4TPC2_RALSL</name>
<keyword evidence="6 7" id="KW-0472">Membrane</keyword>
<feature type="domain" description="Acyltransferase 3" evidence="8">
    <location>
        <begin position="2"/>
        <end position="326"/>
    </location>
</feature>
<dbReference type="PANTHER" id="PTHR40074">
    <property type="entry name" value="O-ACETYLTRANSFERASE WECH"/>
    <property type="match status" value="1"/>
</dbReference>
<comment type="similarity">
    <text evidence="2">Belongs to the acyltransferase 3 family.</text>
</comment>
<keyword evidence="10" id="KW-0808">Transferase</keyword>
<feature type="transmembrane region" description="Helical" evidence="7">
    <location>
        <begin position="44"/>
        <end position="61"/>
    </location>
</feature>
<gene>
    <name evidence="10" type="ORF">E7Z57_13835</name>
    <name evidence="9" type="ORF">RUN39_v1_170050</name>
</gene>
<feature type="transmembrane region" description="Helical" evidence="7">
    <location>
        <begin position="179"/>
        <end position="198"/>
    </location>
</feature>
<dbReference type="Pfam" id="PF01757">
    <property type="entry name" value="Acyl_transf_3"/>
    <property type="match status" value="1"/>
</dbReference>
<feature type="transmembrane region" description="Helical" evidence="7">
    <location>
        <begin position="240"/>
        <end position="258"/>
    </location>
</feature>
<evidence type="ECO:0000256" key="5">
    <source>
        <dbReference type="ARBA" id="ARBA00022989"/>
    </source>
</evidence>
<keyword evidence="4 7" id="KW-0812">Transmembrane</keyword>
<evidence type="ECO:0000256" key="2">
    <source>
        <dbReference type="ARBA" id="ARBA00007400"/>
    </source>
</evidence>
<evidence type="ECO:0000259" key="8">
    <source>
        <dbReference type="Pfam" id="PF01757"/>
    </source>
</evidence>
<dbReference type="Proteomes" id="UP000310553">
    <property type="component" value="Chromosome"/>
</dbReference>
<dbReference type="InterPro" id="IPR002656">
    <property type="entry name" value="Acyl_transf_3_dom"/>
</dbReference>
<dbReference type="GO" id="GO:0005886">
    <property type="term" value="C:plasma membrane"/>
    <property type="evidence" value="ECO:0007669"/>
    <property type="project" value="UniProtKB-SubCell"/>
</dbReference>
<dbReference type="EMBL" id="CP039339">
    <property type="protein sequence ID" value="QCX50061.1"/>
    <property type="molecule type" value="Genomic_DNA"/>
</dbReference>